<evidence type="ECO:0000313" key="3">
    <source>
        <dbReference type="Proteomes" id="UP000317243"/>
    </source>
</evidence>
<reference evidence="2 3" key="1">
    <citation type="submission" date="2019-02" db="EMBL/GenBank/DDBJ databases">
        <title>Deep-cultivation of Planctomycetes and their phenomic and genomic characterization uncovers novel biology.</title>
        <authorList>
            <person name="Wiegand S."/>
            <person name="Jogler M."/>
            <person name="Boedeker C."/>
            <person name="Pinto D."/>
            <person name="Vollmers J."/>
            <person name="Rivas-Marin E."/>
            <person name="Kohn T."/>
            <person name="Peeters S.H."/>
            <person name="Heuer A."/>
            <person name="Rast P."/>
            <person name="Oberbeckmann S."/>
            <person name="Bunk B."/>
            <person name="Jeske O."/>
            <person name="Meyerdierks A."/>
            <person name="Storesund J.E."/>
            <person name="Kallscheuer N."/>
            <person name="Luecker S."/>
            <person name="Lage O.M."/>
            <person name="Pohl T."/>
            <person name="Merkel B.J."/>
            <person name="Hornburger P."/>
            <person name="Mueller R.-W."/>
            <person name="Bruemmer F."/>
            <person name="Labrenz M."/>
            <person name="Spormann A.M."/>
            <person name="Op Den Camp H."/>
            <person name="Overmann J."/>
            <person name="Amann R."/>
            <person name="Jetten M.S.M."/>
            <person name="Mascher T."/>
            <person name="Medema M.H."/>
            <person name="Devos D.P."/>
            <person name="Kaster A.-K."/>
            <person name="Ovreas L."/>
            <person name="Rohde M."/>
            <person name="Galperin M.Y."/>
            <person name="Jogler C."/>
        </authorList>
    </citation>
    <scope>NUCLEOTIDE SEQUENCE [LARGE SCALE GENOMIC DNA]</scope>
    <source>
        <strain evidence="2 3">KOR42</strain>
    </source>
</reference>
<evidence type="ECO:0000259" key="1">
    <source>
        <dbReference type="Pfam" id="PF03372"/>
    </source>
</evidence>
<dbReference type="GO" id="GO:0004519">
    <property type="term" value="F:endonuclease activity"/>
    <property type="evidence" value="ECO:0007669"/>
    <property type="project" value="UniProtKB-KW"/>
</dbReference>
<keyword evidence="2" id="KW-0378">Hydrolase</keyword>
<dbReference type="InterPro" id="IPR050410">
    <property type="entry name" value="CCR4/nocturin_mRNA_transcr"/>
</dbReference>
<dbReference type="GO" id="GO:0000175">
    <property type="term" value="F:3'-5'-RNA exonuclease activity"/>
    <property type="evidence" value="ECO:0007669"/>
    <property type="project" value="TreeGrafter"/>
</dbReference>
<protein>
    <submittedName>
        <fullName evidence="2">Endonuclease/Exonuclease/phosphatase family protein</fullName>
    </submittedName>
</protein>
<keyword evidence="2" id="KW-0255">Endonuclease</keyword>
<dbReference type="Pfam" id="PF03372">
    <property type="entry name" value="Exo_endo_phos"/>
    <property type="match status" value="1"/>
</dbReference>
<organism evidence="2 3">
    <name type="scientific">Thalassoglobus neptunius</name>
    <dbReference type="NCBI Taxonomy" id="1938619"/>
    <lineage>
        <taxon>Bacteria</taxon>
        <taxon>Pseudomonadati</taxon>
        <taxon>Planctomycetota</taxon>
        <taxon>Planctomycetia</taxon>
        <taxon>Planctomycetales</taxon>
        <taxon>Planctomycetaceae</taxon>
        <taxon>Thalassoglobus</taxon>
    </lineage>
</organism>
<dbReference type="InterPro" id="IPR036691">
    <property type="entry name" value="Endo/exonu/phosph_ase_sf"/>
</dbReference>
<proteinExistence type="predicted"/>
<keyword evidence="3" id="KW-1185">Reference proteome</keyword>
<dbReference type="PANTHER" id="PTHR12121">
    <property type="entry name" value="CARBON CATABOLITE REPRESSOR PROTEIN 4"/>
    <property type="match status" value="1"/>
</dbReference>
<evidence type="ECO:0000313" key="2">
    <source>
        <dbReference type="EMBL" id="TWT58799.1"/>
    </source>
</evidence>
<dbReference type="PANTHER" id="PTHR12121:SF36">
    <property type="entry name" value="ENDONUCLEASE_EXONUCLEASE_PHOSPHATASE DOMAIN-CONTAINING PROTEIN"/>
    <property type="match status" value="1"/>
</dbReference>
<accession>A0A5C5X7Y1</accession>
<gene>
    <name evidence="2" type="ORF">KOR42_21850</name>
</gene>
<feature type="domain" description="Endonuclease/exonuclease/phosphatase" evidence="1">
    <location>
        <begin position="48"/>
        <end position="296"/>
    </location>
</feature>
<keyword evidence="2" id="KW-0269">Exonuclease</keyword>
<dbReference type="Proteomes" id="UP000317243">
    <property type="component" value="Unassembled WGS sequence"/>
</dbReference>
<dbReference type="InterPro" id="IPR005135">
    <property type="entry name" value="Endo/exonuclease/phosphatase"/>
</dbReference>
<dbReference type="EMBL" id="SIHI01000001">
    <property type="protein sequence ID" value="TWT58799.1"/>
    <property type="molecule type" value="Genomic_DNA"/>
</dbReference>
<dbReference type="SUPFAM" id="SSF56219">
    <property type="entry name" value="DNase I-like"/>
    <property type="match status" value="1"/>
</dbReference>
<dbReference type="AlphaFoldDB" id="A0A5C5X7Y1"/>
<comment type="caution">
    <text evidence="2">The sequence shown here is derived from an EMBL/GenBank/DDBJ whole genome shotgun (WGS) entry which is preliminary data.</text>
</comment>
<name>A0A5C5X7Y1_9PLAN</name>
<keyword evidence="2" id="KW-0540">Nuclease</keyword>
<dbReference type="Gene3D" id="3.60.10.10">
    <property type="entry name" value="Endonuclease/exonuclease/phosphatase"/>
    <property type="match status" value="1"/>
</dbReference>
<sequence length="307" mass="34668">MFAERVCLPIDLLKRSITMTRMTLGGMCFLILMTFSLQAEETSAVKVMSFNIRYGTANDGDHVWDNRKEFVVETIQAFAPDLLGTQETLKFQKDYLAEHLPDFEVIGVGRDDGKESGEMMAVYVRKSRFEILDSGHFWYSETPHEPGSKAWETSLPRMATWVKLSDRTQSGKTIWFFNTHFDHRGKQARRESALLLRKMVSQLAGKDPAITTGDFNAAEGSDVYKNLFDGETPIPLTDTYRSSHSDSDENVGTSGGFTLKDRGTRRIDWIGCTNHFSIESAEIDRTNRNGVTPSDHFPVMAVLQLAQ</sequence>
<dbReference type="CDD" id="cd09083">
    <property type="entry name" value="EEP-1"/>
    <property type="match status" value="1"/>
</dbReference>